<dbReference type="eggNOG" id="arCOG03646">
    <property type="taxonomic scope" value="Archaea"/>
</dbReference>
<evidence type="ECO:0000313" key="5">
    <source>
        <dbReference type="Proteomes" id="UP000002457"/>
    </source>
</evidence>
<protein>
    <submittedName>
        <fullName evidence="4">Exonuclease VII small subunit</fullName>
    </submittedName>
</protein>
<dbReference type="RefSeq" id="WP_012617220.1">
    <property type="nucleotide sequence ID" value="NC_011832.1"/>
</dbReference>
<evidence type="ECO:0000313" key="4">
    <source>
        <dbReference type="EMBL" id="ACL15901.1"/>
    </source>
</evidence>
<dbReference type="HOGENOM" id="CLU_145918_3_2_2"/>
<dbReference type="AlphaFoldDB" id="B8GKL8"/>
<dbReference type="HAMAP" id="MF_00337">
    <property type="entry name" value="Exonuc_7_S"/>
    <property type="match status" value="1"/>
</dbReference>
<dbReference type="PANTHER" id="PTHR34137:SF1">
    <property type="entry name" value="EXODEOXYRIBONUCLEASE 7 SMALL SUBUNIT"/>
    <property type="match status" value="1"/>
</dbReference>
<dbReference type="PIRSF" id="PIRSF006488">
    <property type="entry name" value="Exonuc_VII_S"/>
    <property type="match status" value="1"/>
</dbReference>
<dbReference type="PANTHER" id="PTHR34137">
    <property type="entry name" value="EXODEOXYRIBONUCLEASE 7 SMALL SUBUNIT"/>
    <property type="match status" value="1"/>
</dbReference>
<dbReference type="STRING" id="521011.Mpal_0528"/>
<dbReference type="GO" id="GO:0009318">
    <property type="term" value="C:exodeoxyribonuclease VII complex"/>
    <property type="evidence" value="ECO:0007669"/>
    <property type="project" value="InterPro"/>
</dbReference>
<dbReference type="GO" id="GO:0005829">
    <property type="term" value="C:cytosol"/>
    <property type="evidence" value="ECO:0007669"/>
    <property type="project" value="TreeGrafter"/>
</dbReference>
<dbReference type="NCBIfam" id="TIGR01280">
    <property type="entry name" value="xseB"/>
    <property type="match status" value="1"/>
</dbReference>
<evidence type="ECO:0000256" key="2">
    <source>
        <dbReference type="ARBA" id="ARBA00022722"/>
    </source>
</evidence>
<keyword evidence="2" id="KW-0540">Nuclease</keyword>
<dbReference type="Pfam" id="PF02609">
    <property type="entry name" value="Exonuc_VII_S"/>
    <property type="match status" value="1"/>
</dbReference>
<accession>B8GKL8</accession>
<dbReference type="SUPFAM" id="SSF116842">
    <property type="entry name" value="XseB-like"/>
    <property type="match status" value="1"/>
</dbReference>
<dbReference type="EMBL" id="CP001338">
    <property type="protein sequence ID" value="ACL15901.1"/>
    <property type="molecule type" value="Genomic_DNA"/>
</dbReference>
<evidence type="ECO:0000256" key="1">
    <source>
        <dbReference type="ARBA" id="ARBA00022490"/>
    </source>
</evidence>
<proteinExistence type="inferred from homology"/>
<dbReference type="GO" id="GO:0006308">
    <property type="term" value="P:DNA catabolic process"/>
    <property type="evidence" value="ECO:0007669"/>
    <property type="project" value="InterPro"/>
</dbReference>
<reference evidence="4 5" key="1">
    <citation type="journal article" date="2015" name="Genome Announc.">
        <title>Complete Genome Sequence of Methanosphaerula palustris E1-9CT, a Hydrogenotrophic Methanogen Isolated from a Minerotrophic Fen Peatland.</title>
        <authorList>
            <person name="Cadillo-Quiroz H."/>
            <person name="Browne P."/>
            <person name="Kyrpides N."/>
            <person name="Woyke T."/>
            <person name="Goodwin L."/>
            <person name="Detter C."/>
            <person name="Yavitt J.B."/>
            <person name="Zinder S.H."/>
        </authorList>
    </citation>
    <scope>NUCLEOTIDE SEQUENCE [LARGE SCALE GENOMIC DNA]</scope>
    <source>
        <strain evidence="5">ATCC BAA-1556 / DSM 19958 / E1-9c</strain>
    </source>
</reference>
<dbReference type="InterPro" id="IPR037004">
    <property type="entry name" value="Exonuc_VII_ssu_sf"/>
</dbReference>
<dbReference type="OrthoDB" id="105639at2157"/>
<organism evidence="4 5">
    <name type="scientific">Methanosphaerula palustris (strain ATCC BAA-1556 / DSM 19958 / E1-9c)</name>
    <dbReference type="NCBI Taxonomy" id="521011"/>
    <lineage>
        <taxon>Archaea</taxon>
        <taxon>Methanobacteriati</taxon>
        <taxon>Methanobacteriota</taxon>
        <taxon>Stenosarchaea group</taxon>
        <taxon>Methanomicrobia</taxon>
        <taxon>Methanomicrobiales</taxon>
        <taxon>Methanoregulaceae</taxon>
        <taxon>Methanosphaerula</taxon>
    </lineage>
</organism>
<keyword evidence="4" id="KW-0269">Exonuclease</keyword>
<evidence type="ECO:0000256" key="3">
    <source>
        <dbReference type="ARBA" id="ARBA00022801"/>
    </source>
</evidence>
<keyword evidence="3" id="KW-0378">Hydrolase</keyword>
<sequence length="60" mass="6866">MTETYEELLKELKSIVQKIEDDETSLDESIALYERGALLVKQCEGMLETAEMKISQLGRD</sequence>
<keyword evidence="1" id="KW-0963">Cytoplasm</keyword>
<dbReference type="InterPro" id="IPR003761">
    <property type="entry name" value="Exonuc_VII_S"/>
</dbReference>
<dbReference type="Gene3D" id="1.10.287.1040">
    <property type="entry name" value="Exonuclease VII, small subunit"/>
    <property type="match status" value="1"/>
</dbReference>
<dbReference type="KEGG" id="mpl:Mpal_0528"/>
<dbReference type="GO" id="GO:0008855">
    <property type="term" value="F:exodeoxyribonuclease VII activity"/>
    <property type="evidence" value="ECO:0007669"/>
    <property type="project" value="InterPro"/>
</dbReference>
<dbReference type="Proteomes" id="UP000002457">
    <property type="component" value="Chromosome"/>
</dbReference>
<gene>
    <name evidence="4" type="ordered locus">Mpal_0528</name>
</gene>
<name>B8GKL8_METPE</name>
<keyword evidence="5" id="KW-1185">Reference proteome</keyword>
<dbReference type="GeneID" id="7271944"/>